<feature type="compositionally biased region" description="Basic residues" evidence="1">
    <location>
        <begin position="66"/>
        <end position="87"/>
    </location>
</feature>
<feature type="region of interest" description="Disordered" evidence="1">
    <location>
        <begin position="66"/>
        <end position="120"/>
    </location>
</feature>
<name>A0A843VN29_COLES</name>
<dbReference type="EMBL" id="NMUH01001917">
    <property type="protein sequence ID" value="MQL96436.1"/>
    <property type="molecule type" value="Genomic_DNA"/>
</dbReference>
<evidence type="ECO:0000313" key="3">
    <source>
        <dbReference type="Proteomes" id="UP000652761"/>
    </source>
</evidence>
<protein>
    <submittedName>
        <fullName evidence="2">Uncharacterized protein</fullName>
    </submittedName>
</protein>
<organism evidence="2 3">
    <name type="scientific">Colocasia esculenta</name>
    <name type="common">Wild taro</name>
    <name type="synonym">Arum esculentum</name>
    <dbReference type="NCBI Taxonomy" id="4460"/>
    <lineage>
        <taxon>Eukaryota</taxon>
        <taxon>Viridiplantae</taxon>
        <taxon>Streptophyta</taxon>
        <taxon>Embryophyta</taxon>
        <taxon>Tracheophyta</taxon>
        <taxon>Spermatophyta</taxon>
        <taxon>Magnoliopsida</taxon>
        <taxon>Liliopsida</taxon>
        <taxon>Araceae</taxon>
        <taxon>Aroideae</taxon>
        <taxon>Colocasieae</taxon>
        <taxon>Colocasia</taxon>
    </lineage>
</organism>
<accession>A0A843VN29</accession>
<evidence type="ECO:0000313" key="2">
    <source>
        <dbReference type="EMBL" id="MQL96436.1"/>
    </source>
</evidence>
<keyword evidence="3" id="KW-1185">Reference proteome</keyword>
<dbReference type="AlphaFoldDB" id="A0A843VN29"/>
<gene>
    <name evidence="2" type="ORF">Taro_029108</name>
</gene>
<dbReference type="Proteomes" id="UP000652761">
    <property type="component" value="Unassembled WGS sequence"/>
</dbReference>
<sequence length="120" mass="13907">MIVAATCRLDRRDRGVNGRDLRPHDFRVRVIETSAEVNSWLDGKNAYAPSCWELGVLKRLRARARMRRVTKRPRARARMRQVPKRPRVGSSKRQTSRACRGLFPPVPPTFTPEWSTSTHE</sequence>
<evidence type="ECO:0000256" key="1">
    <source>
        <dbReference type="SAM" id="MobiDB-lite"/>
    </source>
</evidence>
<comment type="caution">
    <text evidence="2">The sequence shown here is derived from an EMBL/GenBank/DDBJ whole genome shotgun (WGS) entry which is preliminary data.</text>
</comment>
<reference evidence="2" key="1">
    <citation type="submission" date="2017-07" db="EMBL/GenBank/DDBJ databases">
        <title>Taro Niue Genome Assembly and Annotation.</title>
        <authorList>
            <person name="Atibalentja N."/>
            <person name="Keating K."/>
            <person name="Fields C.J."/>
        </authorList>
    </citation>
    <scope>NUCLEOTIDE SEQUENCE</scope>
    <source>
        <strain evidence="2">Niue_2</strain>
        <tissue evidence="2">Leaf</tissue>
    </source>
</reference>
<proteinExistence type="predicted"/>